<dbReference type="Pfam" id="PF13561">
    <property type="entry name" value="adh_short_C2"/>
    <property type="match status" value="1"/>
</dbReference>
<dbReference type="EMBL" id="JAGSOJ010000003">
    <property type="protein sequence ID" value="MCM1991198.1"/>
    <property type="molecule type" value="Genomic_DNA"/>
</dbReference>
<evidence type="ECO:0000256" key="1">
    <source>
        <dbReference type="ARBA" id="ARBA00006484"/>
    </source>
</evidence>
<sequence length="203" mass="21703">MKILIIGGTGTIGTSVASLLKKDNHEVITVGRSSGDIHADIMNKESLEKMFTEVGEIDGIISTCGGSGIRPFHLQNDDDINLAINSKLKGQIDVIRLGVHKVKENGFILVTTGTASHTFIPGASLITMSNTGLEGYVRAINIEQYRGVRINAVSPAFVKETAELMGMEIPNSIPAADTASVYKMVMESNESGIVADVPKYLNL</sequence>
<evidence type="ECO:0000313" key="4">
    <source>
        <dbReference type="Proteomes" id="UP001056429"/>
    </source>
</evidence>
<evidence type="ECO:0000313" key="3">
    <source>
        <dbReference type="EMBL" id="MCM1991198.1"/>
    </source>
</evidence>
<dbReference type="RefSeq" id="WP_250860306.1">
    <property type="nucleotide sequence ID" value="NZ_JAGSOJ010000003.1"/>
</dbReference>
<dbReference type="GO" id="GO:0016491">
    <property type="term" value="F:oxidoreductase activity"/>
    <property type="evidence" value="ECO:0007669"/>
    <property type="project" value="UniProtKB-KW"/>
</dbReference>
<comment type="caution">
    <text evidence="3">The sequence shown here is derived from an EMBL/GenBank/DDBJ whole genome shotgun (WGS) entry which is preliminary data.</text>
</comment>
<reference evidence="3" key="2">
    <citation type="submission" date="2021-04" db="EMBL/GenBank/DDBJ databases">
        <authorList>
            <person name="Dong X."/>
        </authorList>
    </citation>
    <scope>NUCLEOTIDE SEQUENCE</scope>
    <source>
        <strain evidence="3">ZWT</strain>
    </source>
</reference>
<dbReference type="PANTHER" id="PTHR43477">
    <property type="entry name" value="DIHYDROANTICAPSIN 7-DEHYDROGENASE"/>
    <property type="match status" value="1"/>
</dbReference>
<dbReference type="Gene3D" id="3.40.50.720">
    <property type="entry name" value="NAD(P)-binding Rossmann-like Domain"/>
    <property type="match status" value="1"/>
</dbReference>
<dbReference type="PRINTS" id="PR00081">
    <property type="entry name" value="GDHRDH"/>
</dbReference>
<keyword evidence="2" id="KW-0560">Oxidoreductase</keyword>
<dbReference type="PANTHER" id="PTHR43477:SF1">
    <property type="entry name" value="DIHYDROANTICAPSIN 7-DEHYDROGENASE"/>
    <property type="match status" value="1"/>
</dbReference>
<dbReference type="InterPro" id="IPR051122">
    <property type="entry name" value="SDR_DHRS6-like"/>
</dbReference>
<evidence type="ECO:0000256" key="2">
    <source>
        <dbReference type="ARBA" id="ARBA00023002"/>
    </source>
</evidence>
<dbReference type="Proteomes" id="UP001056429">
    <property type="component" value="Unassembled WGS sequence"/>
</dbReference>
<reference evidence="3" key="1">
    <citation type="journal article" date="2021" name="mSystems">
        <title>Bacteria and Archaea Synergistically Convert Glycine Betaine to Biogenic Methane in the Formosa Cold Seep of the South China Sea.</title>
        <authorList>
            <person name="Li L."/>
            <person name="Zhang W."/>
            <person name="Zhang S."/>
            <person name="Song L."/>
            <person name="Sun Q."/>
            <person name="Zhang H."/>
            <person name="Xiang H."/>
            <person name="Dong X."/>
        </authorList>
    </citation>
    <scope>NUCLEOTIDE SEQUENCE</scope>
    <source>
        <strain evidence="3">ZWT</strain>
    </source>
</reference>
<keyword evidence="4" id="KW-1185">Reference proteome</keyword>
<dbReference type="NCBIfam" id="NF005754">
    <property type="entry name" value="PRK07578.1"/>
    <property type="match status" value="1"/>
</dbReference>
<organism evidence="3 4">
    <name type="scientific">Oceanirhabdus seepicola</name>
    <dbReference type="NCBI Taxonomy" id="2828781"/>
    <lineage>
        <taxon>Bacteria</taxon>
        <taxon>Bacillati</taxon>
        <taxon>Bacillota</taxon>
        <taxon>Clostridia</taxon>
        <taxon>Eubacteriales</taxon>
        <taxon>Clostridiaceae</taxon>
        <taxon>Oceanirhabdus</taxon>
    </lineage>
</organism>
<dbReference type="AlphaFoldDB" id="A0A9J6P4Y0"/>
<comment type="similarity">
    <text evidence="1">Belongs to the short-chain dehydrogenases/reductases (SDR) family.</text>
</comment>
<name>A0A9J6P4Y0_9CLOT</name>
<gene>
    <name evidence="3" type="ORF">KDK92_15800</name>
</gene>
<dbReference type="InterPro" id="IPR002347">
    <property type="entry name" value="SDR_fam"/>
</dbReference>
<dbReference type="InterPro" id="IPR036291">
    <property type="entry name" value="NAD(P)-bd_dom_sf"/>
</dbReference>
<protein>
    <submittedName>
        <fullName evidence="3">Short chain dehydrogenase</fullName>
    </submittedName>
</protein>
<proteinExistence type="inferred from homology"/>
<dbReference type="SUPFAM" id="SSF51735">
    <property type="entry name" value="NAD(P)-binding Rossmann-fold domains"/>
    <property type="match status" value="1"/>
</dbReference>
<accession>A0A9J6P4Y0</accession>